<dbReference type="HOGENOM" id="CLU_212745_0_0_10"/>
<proteinExistence type="predicted"/>
<keyword evidence="2" id="KW-1185">Reference proteome</keyword>
<sequence length="41" mass="4983">MKYFTREEITPSEKTLKFIRQFAYTYRAIKLSGKTEIYCLN</sequence>
<accession>E7RSA0</accession>
<protein>
    <submittedName>
        <fullName evidence="1">Uncharacterized protein</fullName>
    </submittedName>
</protein>
<organism evidence="1 2">
    <name type="scientific">Hoylesella oralis ATCC 33269</name>
    <dbReference type="NCBI Taxonomy" id="873533"/>
    <lineage>
        <taxon>Bacteria</taxon>
        <taxon>Pseudomonadati</taxon>
        <taxon>Bacteroidota</taxon>
        <taxon>Bacteroidia</taxon>
        <taxon>Bacteroidales</taxon>
        <taxon>Prevotellaceae</taxon>
        <taxon>Hoylesella</taxon>
    </lineage>
</organism>
<name>E7RSA0_9BACT</name>
<dbReference type="EMBL" id="AEPE02000006">
    <property type="protein sequence ID" value="EFZ36101.1"/>
    <property type="molecule type" value="Genomic_DNA"/>
</dbReference>
<dbReference type="RefSeq" id="WP_004370382.1">
    <property type="nucleotide sequence ID" value="NZ_GL833119.1"/>
</dbReference>
<evidence type="ECO:0000313" key="1">
    <source>
        <dbReference type="EMBL" id="EFZ36101.1"/>
    </source>
</evidence>
<comment type="caution">
    <text evidence="1">The sequence shown here is derived from an EMBL/GenBank/DDBJ whole genome shotgun (WGS) entry which is preliminary data.</text>
</comment>
<gene>
    <name evidence="1" type="ORF">HMPREF0663_12168</name>
</gene>
<dbReference type="AlphaFoldDB" id="E7RSA0"/>
<dbReference type="Proteomes" id="UP000005580">
    <property type="component" value="Unassembled WGS sequence"/>
</dbReference>
<reference evidence="1" key="1">
    <citation type="submission" date="2011-01" db="EMBL/GenBank/DDBJ databases">
        <authorList>
            <person name="Muzny D."/>
            <person name="Qin X."/>
            <person name="Buhay C."/>
            <person name="Dugan-Rocha S."/>
            <person name="Ding Y."/>
            <person name="Chen G."/>
            <person name="Hawes A."/>
            <person name="Holder M."/>
            <person name="Jhangiani S."/>
            <person name="Johnson A."/>
            <person name="Khan Z."/>
            <person name="Li Z."/>
            <person name="Liu W."/>
            <person name="Liu X."/>
            <person name="Perez L."/>
            <person name="Shen H."/>
            <person name="Wang Q."/>
            <person name="Watt J."/>
            <person name="Xi L."/>
            <person name="Xin Y."/>
            <person name="Zhou J."/>
            <person name="Deng J."/>
            <person name="Jiang H."/>
            <person name="Liu Y."/>
            <person name="Qu J."/>
            <person name="Song X.-Z."/>
            <person name="Zhang L."/>
            <person name="Villasana D."/>
            <person name="Johnson A."/>
            <person name="Liu J."/>
            <person name="Liyanage D."/>
            <person name="Lorensuhewa L."/>
            <person name="Robinson T."/>
            <person name="Song A."/>
            <person name="Song B.-B."/>
            <person name="Dinh H."/>
            <person name="Thornton R."/>
            <person name="Coyle M."/>
            <person name="Francisco L."/>
            <person name="Jackson L."/>
            <person name="Javaid M."/>
            <person name="Korchina V."/>
            <person name="Kovar C."/>
            <person name="Mata R."/>
            <person name="Mathew T."/>
            <person name="Ngo R."/>
            <person name="Nguyen L."/>
            <person name="Nguyen N."/>
            <person name="Okwuonu G."/>
            <person name="Ongeri F."/>
            <person name="Pham C."/>
            <person name="Simmons D."/>
            <person name="Wilczek-Boney K."/>
            <person name="Hale W."/>
            <person name="Jakkamsetti A."/>
            <person name="Pham P."/>
            <person name="Ruth R."/>
            <person name="San Lucas F."/>
            <person name="Warren J."/>
            <person name="Zhang J."/>
            <person name="Zhao Z."/>
            <person name="Zhou C."/>
            <person name="Zhu D."/>
            <person name="Lee S."/>
            <person name="Bess C."/>
            <person name="Blankenburg K."/>
            <person name="Forbes L."/>
            <person name="Fu Q."/>
            <person name="Gubbala S."/>
            <person name="Hirani K."/>
            <person name="Jayaseelan J.C."/>
            <person name="Lara F."/>
            <person name="Munidasa M."/>
            <person name="Palculict T."/>
            <person name="Patil S."/>
            <person name="Pu L.-L."/>
            <person name="Saada N."/>
            <person name="Tang L."/>
            <person name="Weissenberger G."/>
            <person name="Zhu Y."/>
            <person name="Hemphill L."/>
            <person name="Shang Y."/>
            <person name="Youmans B."/>
            <person name="Ayvaz T."/>
            <person name="Ross M."/>
            <person name="Santibanez J."/>
            <person name="Aqrawi P."/>
            <person name="Gross S."/>
            <person name="Joshi V."/>
            <person name="Fowler G."/>
            <person name="Nazareth L."/>
            <person name="Reid J."/>
            <person name="Worley K."/>
            <person name="Petrosino J."/>
            <person name="Highlander S."/>
            <person name="Gibbs R."/>
        </authorList>
    </citation>
    <scope>NUCLEOTIDE SEQUENCE [LARGE SCALE GENOMIC DNA]</scope>
    <source>
        <strain evidence="1">ATCC 33269</strain>
    </source>
</reference>
<evidence type="ECO:0000313" key="2">
    <source>
        <dbReference type="Proteomes" id="UP000005580"/>
    </source>
</evidence>